<keyword evidence="2" id="KW-1185">Reference proteome</keyword>
<dbReference type="AlphaFoldDB" id="A0ABD2WRD1"/>
<sequence>MKLYIHLKSLNINRGRLTLKQEGVYTRIFDSNVQEKADRTNSGVCYAQVKLTFTACLTKSRIVYVKRTAPIFL</sequence>
<reference evidence="1 2" key="1">
    <citation type="journal article" date="2024" name="bioRxiv">
        <title>A reference genome for Trichogramma kaykai: A tiny desert-dwelling parasitoid wasp with competing sex-ratio distorters.</title>
        <authorList>
            <person name="Culotta J."/>
            <person name="Lindsey A.R."/>
        </authorList>
    </citation>
    <scope>NUCLEOTIDE SEQUENCE [LARGE SCALE GENOMIC DNA]</scope>
    <source>
        <strain evidence="1 2">KSX58</strain>
    </source>
</reference>
<evidence type="ECO:0000313" key="2">
    <source>
        <dbReference type="Proteomes" id="UP001627154"/>
    </source>
</evidence>
<evidence type="ECO:0000313" key="1">
    <source>
        <dbReference type="EMBL" id="KAL3395557.1"/>
    </source>
</evidence>
<comment type="caution">
    <text evidence="1">The sequence shown here is derived from an EMBL/GenBank/DDBJ whole genome shotgun (WGS) entry which is preliminary data.</text>
</comment>
<dbReference type="Proteomes" id="UP001627154">
    <property type="component" value="Unassembled WGS sequence"/>
</dbReference>
<accession>A0ABD2WRD1</accession>
<protein>
    <submittedName>
        <fullName evidence="1">Uncharacterized protein</fullName>
    </submittedName>
</protein>
<gene>
    <name evidence="1" type="ORF">TKK_010381</name>
</gene>
<organism evidence="1 2">
    <name type="scientific">Trichogramma kaykai</name>
    <dbReference type="NCBI Taxonomy" id="54128"/>
    <lineage>
        <taxon>Eukaryota</taxon>
        <taxon>Metazoa</taxon>
        <taxon>Ecdysozoa</taxon>
        <taxon>Arthropoda</taxon>
        <taxon>Hexapoda</taxon>
        <taxon>Insecta</taxon>
        <taxon>Pterygota</taxon>
        <taxon>Neoptera</taxon>
        <taxon>Endopterygota</taxon>
        <taxon>Hymenoptera</taxon>
        <taxon>Apocrita</taxon>
        <taxon>Proctotrupomorpha</taxon>
        <taxon>Chalcidoidea</taxon>
        <taxon>Trichogrammatidae</taxon>
        <taxon>Trichogramma</taxon>
    </lineage>
</organism>
<name>A0ABD2WRD1_9HYME</name>
<proteinExistence type="predicted"/>
<dbReference type="EMBL" id="JBJJXI010000080">
    <property type="protein sequence ID" value="KAL3395557.1"/>
    <property type="molecule type" value="Genomic_DNA"/>
</dbReference>